<evidence type="ECO:0000313" key="3">
    <source>
        <dbReference type="Proteomes" id="UP000049472"/>
    </source>
</evidence>
<accession>A0A0M6WF01</accession>
<keyword evidence="1" id="KW-1133">Transmembrane helix</keyword>
<keyword evidence="3" id="KW-1185">Reference proteome</keyword>
<feature type="transmembrane region" description="Helical" evidence="1">
    <location>
        <begin position="291"/>
        <end position="312"/>
    </location>
</feature>
<evidence type="ECO:0000313" key="2">
    <source>
        <dbReference type="EMBL" id="CRL34795.1"/>
    </source>
</evidence>
<feature type="transmembrane region" description="Helical" evidence="1">
    <location>
        <begin position="319"/>
        <end position="341"/>
    </location>
</feature>
<gene>
    <name evidence="2" type="ORF">T1815_09271</name>
</gene>
<feature type="transmembrane region" description="Helical" evidence="1">
    <location>
        <begin position="195"/>
        <end position="217"/>
    </location>
</feature>
<feature type="transmembrane region" description="Helical" evidence="1">
    <location>
        <begin position="238"/>
        <end position="263"/>
    </location>
</feature>
<organism evidence="2 3">
    <name type="scientific">Agathobacter rectalis</name>
    <dbReference type="NCBI Taxonomy" id="39491"/>
    <lineage>
        <taxon>Bacteria</taxon>
        <taxon>Bacillati</taxon>
        <taxon>Bacillota</taxon>
        <taxon>Clostridia</taxon>
        <taxon>Lachnospirales</taxon>
        <taxon>Lachnospiraceae</taxon>
        <taxon>Agathobacter</taxon>
    </lineage>
</organism>
<feature type="transmembrane region" description="Helical" evidence="1">
    <location>
        <begin position="20"/>
        <end position="40"/>
    </location>
</feature>
<feature type="transmembrane region" description="Helical" evidence="1">
    <location>
        <begin position="373"/>
        <end position="394"/>
    </location>
</feature>
<name>A0A0M6WF01_9FIRM</name>
<proteinExistence type="predicted"/>
<protein>
    <submittedName>
        <fullName evidence="2">Uncharacterized protein</fullName>
    </submittedName>
</protein>
<dbReference type="Proteomes" id="UP000049472">
    <property type="component" value="Unassembled WGS sequence"/>
</dbReference>
<dbReference type="RefSeq" id="WP_055061315.1">
    <property type="nucleotide sequence ID" value="NZ_CVRQ01000012.1"/>
</dbReference>
<reference evidence="3" key="1">
    <citation type="submission" date="2015-05" db="EMBL/GenBank/DDBJ databases">
        <authorList>
            <consortium name="Pathogen Informatics"/>
        </authorList>
    </citation>
    <scope>NUCLEOTIDE SEQUENCE [LARGE SCALE GENOMIC DNA]</scope>
    <source>
        <strain evidence="3">T1-815</strain>
    </source>
</reference>
<dbReference type="EMBL" id="CVRQ01000012">
    <property type="protein sequence ID" value="CRL34795.1"/>
    <property type="molecule type" value="Genomic_DNA"/>
</dbReference>
<keyword evidence="1" id="KW-0812">Transmembrane</keyword>
<sequence length="403" mass="45904">MELFLLEHTKLWRKRIVKICVLLCFIYIVIFGNILSFQWFSFGSSGDYTSAFGNNFDGYGVIRESQEYALNFGEELTDETLQQVVRDYQRMEAAGMEKELEKSDWKIINSWLATLYPELRDTETYQTMISYVNPDKLTGFYERREQAISDFLENNGQTGAEKEYLLRMEKEVESPFRYGWVDGWSELLASMVADLGSVMALFLAIVLSSLFAGEWYDNTSPLVLTTKNGWGKVASAKILTGLVFTVEFFAILVIPSILSQLLFIGTSGWNMPIQNIKLLAIAPMNMLQAEIYEYMFVLLGTLGFAGVVMFISATVKNNVLAFLFSLACVYGPMMIAEYLPYELQKILDLLPLVGSGADIFRTNTFCIFGKYVWSPYLLVTVPVLIGIFCMPFAVRNWSRRMKA</sequence>
<evidence type="ECO:0000256" key="1">
    <source>
        <dbReference type="SAM" id="Phobius"/>
    </source>
</evidence>
<dbReference type="AlphaFoldDB" id="A0A0M6WF01"/>
<keyword evidence="1" id="KW-0472">Membrane</keyword>